<dbReference type="AlphaFoldDB" id="A0A7W7Q4V1"/>
<evidence type="ECO:0000313" key="3">
    <source>
        <dbReference type="Proteomes" id="UP000520767"/>
    </source>
</evidence>
<organism evidence="2 3">
    <name type="scientific">Actinophytocola algeriensis</name>
    <dbReference type="NCBI Taxonomy" id="1768010"/>
    <lineage>
        <taxon>Bacteria</taxon>
        <taxon>Bacillati</taxon>
        <taxon>Actinomycetota</taxon>
        <taxon>Actinomycetes</taxon>
        <taxon>Pseudonocardiales</taxon>
        <taxon>Pseudonocardiaceae</taxon>
    </lineage>
</organism>
<feature type="transmembrane region" description="Helical" evidence="1">
    <location>
        <begin position="12"/>
        <end position="34"/>
    </location>
</feature>
<accession>A0A7W7Q4V1</accession>
<reference evidence="2 3" key="1">
    <citation type="submission" date="2020-08" db="EMBL/GenBank/DDBJ databases">
        <title>Genomic Encyclopedia of Type Strains, Phase III (KMG-III): the genomes of soil and plant-associated and newly described type strains.</title>
        <authorList>
            <person name="Whitman W."/>
        </authorList>
    </citation>
    <scope>NUCLEOTIDE SEQUENCE [LARGE SCALE GENOMIC DNA]</scope>
    <source>
        <strain evidence="2 3">CECT 8960</strain>
    </source>
</reference>
<dbReference type="EMBL" id="JACHJQ010000003">
    <property type="protein sequence ID" value="MBB4907112.1"/>
    <property type="molecule type" value="Genomic_DNA"/>
</dbReference>
<keyword evidence="1" id="KW-0812">Transmembrane</keyword>
<keyword evidence="1" id="KW-1133">Transmembrane helix</keyword>
<proteinExistence type="predicted"/>
<comment type="caution">
    <text evidence="2">The sequence shown here is derived from an EMBL/GenBank/DDBJ whole genome shotgun (WGS) entry which is preliminary data.</text>
</comment>
<dbReference type="Proteomes" id="UP000520767">
    <property type="component" value="Unassembled WGS sequence"/>
</dbReference>
<gene>
    <name evidence="2" type="ORF">FHR82_003332</name>
</gene>
<dbReference type="RefSeq" id="WP_184811229.1">
    <property type="nucleotide sequence ID" value="NZ_JACHJQ010000003.1"/>
</dbReference>
<name>A0A7W7Q4V1_9PSEU</name>
<keyword evidence="3" id="KW-1185">Reference proteome</keyword>
<evidence type="ECO:0000313" key="2">
    <source>
        <dbReference type="EMBL" id="MBB4907112.1"/>
    </source>
</evidence>
<protein>
    <recommendedName>
        <fullName evidence="4">YGGT family protein</fullName>
    </recommendedName>
</protein>
<feature type="transmembrane region" description="Helical" evidence="1">
    <location>
        <begin position="74"/>
        <end position="95"/>
    </location>
</feature>
<keyword evidence="1" id="KW-0472">Membrane</keyword>
<sequence length="99" mass="10607">MATVTRSNVVGVLAGAVRWAGLAFAVVLVVHVLLTVGNANPANGITRFFSSVAEPLALAFKDLFTPENTQLRVLVNYGLAALFWLIVSSVLSRLIRRLA</sequence>
<evidence type="ECO:0000256" key="1">
    <source>
        <dbReference type="SAM" id="Phobius"/>
    </source>
</evidence>
<evidence type="ECO:0008006" key="4">
    <source>
        <dbReference type="Google" id="ProtNLM"/>
    </source>
</evidence>